<dbReference type="EMBL" id="SJXE01000005">
    <property type="protein sequence ID" value="TCI02902.1"/>
    <property type="molecule type" value="Genomic_DNA"/>
</dbReference>
<gene>
    <name evidence="2" type="ORF">EZV61_11445</name>
</gene>
<dbReference type="Proteomes" id="UP000292554">
    <property type="component" value="Unassembled WGS sequence"/>
</dbReference>
<comment type="caution">
    <text evidence="2">The sequence shown here is derived from an EMBL/GenBank/DDBJ whole genome shotgun (WGS) entry which is preliminary data.</text>
</comment>
<evidence type="ECO:0000256" key="1">
    <source>
        <dbReference type="SAM" id="Phobius"/>
    </source>
</evidence>
<keyword evidence="1" id="KW-0812">Transmembrane</keyword>
<reference evidence="2 3" key="1">
    <citation type="submission" date="2019-02" db="EMBL/GenBank/DDBJ databases">
        <title>Corallincola luteus sp. nov., a marine bacterium isolated from surface sediment of Bohai Sea in China.</title>
        <authorList>
            <person name="Ren Q."/>
        </authorList>
    </citation>
    <scope>NUCLEOTIDE SEQUENCE [LARGE SCALE GENOMIC DNA]</scope>
    <source>
        <strain evidence="2 3">DASS28</strain>
    </source>
</reference>
<dbReference type="RefSeq" id="WP_131415720.1">
    <property type="nucleotide sequence ID" value="NZ_SJXE01000005.1"/>
</dbReference>
<sequence>MLKAIKHIFASSLLFAVLLTTVVTLWEWLENPGQIFRNERGTHWQPLFDTAISWFLPAFSYALVLLVLLFLLQAAIQRFKLKNSRQSNKQ</sequence>
<keyword evidence="1" id="KW-0472">Membrane</keyword>
<evidence type="ECO:0000313" key="3">
    <source>
        <dbReference type="Proteomes" id="UP000292554"/>
    </source>
</evidence>
<organism evidence="2 3">
    <name type="scientific">Corallincola luteus</name>
    <dbReference type="NCBI Taxonomy" id="1775177"/>
    <lineage>
        <taxon>Bacteria</taxon>
        <taxon>Pseudomonadati</taxon>
        <taxon>Pseudomonadota</taxon>
        <taxon>Gammaproteobacteria</taxon>
        <taxon>Alteromonadales</taxon>
        <taxon>Psychromonadaceae</taxon>
        <taxon>Corallincola</taxon>
    </lineage>
</organism>
<keyword evidence="3" id="KW-1185">Reference proteome</keyword>
<accession>A0ABY2AJH8</accession>
<feature type="transmembrane region" description="Helical" evidence="1">
    <location>
        <begin position="54"/>
        <end position="76"/>
    </location>
</feature>
<proteinExistence type="predicted"/>
<evidence type="ECO:0000313" key="2">
    <source>
        <dbReference type="EMBL" id="TCI02902.1"/>
    </source>
</evidence>
<protein>
    <submittedName>
        <fullName evidence="2">Uncharacterized protein</fullName>
    </submittedName>
</protein>
<keyword evidence="1" id="KW-1133">Transmembrane helix</keyword>
<name>A0ABY2AJH8_9GAMM</name>